<proteinExistence type="predicted"/>
<name>A0ABS4J674_9BACL</name>
<reference evidence="2 3" key="1">
    <citation type="submission" date="2021-03" db="EMBL/GenBank/DDBJ databases">
        <title>Genomic Encyclopedia of Type Strains, Phase IV (KMG-IV): sequencing the most valuable type-strain genomes for metagenomic binning, comparative biology and taxonomic classification.</title>
        <authorList>
            <person name="Goeker M."/>
        </authorList>
    </citation>
    <scope>NUCLEOTIDE SEQUENCE [LARGE SCALE GENOMIC DNA]</scope>
    <source>
        <strain evidence="2 3">DSM 26048</strain>
    </source>
</reference>
<feature type="signal peptide" evidence="1">
    <location>
        <begin position="1"/>
        <end position="28"/>
    </location>
</feature>
<evidence type="ECO:0000313" key="2">
    <source>
        <dbReference type="EMBL" id="MBP1995330.1"/>
    </source>
</evidence>
<dbReference type="EMBL" id="JAGGLB010000033">
    <property type="protein sequence ID" value="MBP1995330.1"/>
    <property type="molecule type" value="Genomic_DNA"/>
</dbReference>
<dbReference type="RefSeq" id="WP_209977140.1">
    <property type="nucleotide sequence ID" value="NZ_JAGGLB010000033.1"/>
</dbReference>
<protein>
    <submittedName>
        <fullName evidence="2">Uncharacterized protein</fullName>
    </submittedName>
</protein>
<accession>A0ABS4J674</accession>
<organism evidence="2 3">
    <name type="scientific">Paenibacillus eucommiae</name>
    <dbReference type="NCBI Taxonomy" id="1355755"/>
    <lineage>
        <taxon>Bacteria</taxon>
        <taxon>Bacillati</taxon>
        <taxon>Bacillota</taxon>
        <taxon>Bacilli</taxon>
        <taxon>Bacillales</taxon>
        <taxon>Paenibacillaceae</taxon>
        <taxon>Paenibacillus</taxon>
    </lineage>
</organism>
<evidence type="ECO:0000313" key="3">
    <source>
        <dbReference type="Proteomes" id="UP001519287"/>
    </source>
</evidence>
<comment type="caution">
    <text evidence="2">The sequence shown here is derived from an EMBL/GenBank/DDBJ whole genome shotgun (WGS) entry which is preliminary data.</text>
</comment>
<evidence type="ECO:0000256" key="1">
    <source>
        <dbReference type="SAM" id="SignalP"/>
    </source>
</evidence>
<keyword evidence="3" id="KW-1185">Reference proteome</keyword>
<dbReference type="Gene3D" id="3.40.50.880">
    <property type="match status" value="1"/>
</dbReference>
<dbReference type="Proteomes" id="UP001519287">
    <property type="component" value="Unassembled WGS sequence"/>
</dbReference>
<dbReference type="Gene3D" id="2.60.120.260">
    <property type="entry name" value="Galactose-binding domain-like"/>
    <property type="match status" value="7"/>
</dbReference>
<dbReference type="InterPro" id="IPR029062">
    <property type="entry name" value="Class_I_gatase-like"/>
</dbReference>
<feature type="chain" id="PRO_5046188955" evidence="1">
    <location>
        <begin position="29"/>
        <end position="1654"/>
    </location>
</feature>
<keyword evidence="1" id="KW-0732">Signal</keyword>
<gene>
    <name evidence="2" type="ORF">J2Z66_006972</name>
</gene>
<sequence>MKNMASVFKKAVALTLIMMMVLSGYASANMYTIMQSGTEYDSRLIVPTDGIYGHPNVLTSHPASVYPYQISTAPSTADDGMYVFGNYDKKKSIDDQDANIVYSGSWNNWSDSGNYKSTERFSGTAADYAEYTFQGQFITWIGPKGPNNGKADVYIDDELVQASIDLYAPSKQYQQELFTKKGLSNKLHKIKIVVTGTKHPSASDTQVAIDKFECSPHIADDRDSLLTYSGTWSNVADPNAFNGTEKHSTTPGSYVEYSFFGPFVKWVGAKGPDYGMADVYVDGVLVQAGIDLYAAEKQYQQELYNNLDLTPGVDHTIKIVVTGTKNGASSGYNVVVDSIEVVPYGDVIQRMADGSLRGWLGAYYYVTPTQHFNQYTLDEHILPTINSGINQVLIEEPELFSDSLYNAAYKAEWQAYYGSAWEDPQSSESTFMKAVILSNYLLQRRIDDVYGYVKLHYPSVTTIIGAHTGMTEFVWKNPFAVYEGFANSNVDVYEGQTWSNTIELPAYYQGVSQSMPFETAYIDYSYWANAKKAAGKELISIMDPKGDFYTNKPWDWVTQMYRHQVVSTVMFPNIYKYNTVIWPARILGNDDWNEAPDSFKTVMSNIITELGKMHHYTTQITTSNRPVKVGFMISDTMNNQVGGPGSTVTPASIHSLIMPLLKEGLLVDSLPLEGITSTNDILSDYDVIMLSYDLMKPLDSAYNVKLKDYINAGGIVLYVGGRTEFDTISEMWWKTAGYASPQDHLMDILGAGLSGRNDAVTSSSLSPQTGSALATGIGTLSSTSGYNMIGYASGSGVTPMYKSGANIVAFQKEYGSGKFIYFGVDPYYFGASSTGSAKMVQIMKNIASQFKSVSVSAQSAIDYMRGPYRGIHSLNGTQTVTGKYIDLFDPNIPLVTTKKVLPGESALLYDVSGITVTTTPKVLFAQGQSPVISEASNATNVIVGKGSSNTLGTIRILSKPGIVPALATAVDHNGRSMLYSQEWDDVTQSLLIKYWNDPEGVTVNVSWSNSGTPPFHYTKTADDRDLAVTCSGTNYYNDALLGNYLATEKYVKDSGAYCQFPFKGTSIRWMGISSNHGGTADVYIDGSLDTANVDTYDSNTGYKRVLYTKTGLSNTDHVIKVSANGMKNVNALDTNVQIDKFEYGSNRLISVDDQDTAISYSGSWNNWTDAANYNSTEKFSSTAGDAIEFGFTGPVIRVIGHTGPFYGKVNVYVDGVLRVAGLDLYSPTRNYQQVLFSDATLTKGNHTIRIELSGTKNVNSSAYNVVLDKFEVGTSSLNRVDDRDSEITYSGSWSNSADNQSYNGTERLSSTTGDYFEYIFNGPVVKWFGPKGPQYGKANVYIDGILAASGIDLYAPSKVYNQELFATVTGTGPHTLKVEVAGAKNASSIGFTIVTDKVESSGGAATNVDDRDSAIHYTGAWSQYNSTNNYNGTETYSSSAGASASFTFKGNSIRIVGPKTPFYGIANVYIDNVLQGQFDQYSSSVSYQQALFERKLSYGTHTVKVEVSGNKNANSTGNTIVLDKLEYETTQAADDRDSAIFMRGAWADVTDAAAYHSTERMNGNGGDYMLFSFTGSTIKWIGSKGPNYGKADVYVDNKLEASDIDLYSASKLNKQILFAKSDLSSDAHTIKIVVKVTKNASSSHYNVAVDRFEY</sequence>
<dbReference type="SUPFAM" id="SSF52317">
    <property type="entry name" value="Class I glutamine amidotransferase-like"/>
    <property type="match status" value="1"/>
</dbReference>